<dbReference type="Pfam" id="PF07729">
    <property type="entry name" value="FCD"/>
    <property type="match status" value="1"/>
</dbReference>
<feature type="domain" description="HTH gntR-type" evidence="4">
    <location>
        <begin position="18"/>
        <end position="85"/>
    </location>
</feature>
<dbReference type="NCBIfam" id="NF008576">
    <property type="entry name" value="PRK11534.1"/>
    <property type="match status" value="1"/>
</dbReference>
<dbReference type="AlphaFoldDB" id="A0A0F9V152"/>
<reference evidence="5" key="1">
    <citation type="journal article" date="2015" name="Nature">
        <title>Complex archaea that bridge the gap between prokaryotes and eukaryotes.</title>
        <authorList>
            <person name="Spang A."/>
            <person name="Saw J.H."/>
            <person name="Jorgensen S.L."/>
            <person name="Zaremba-Niedzwiedzka K."/>
            <person name="Martijn J."/>
            <person name="Lind A.E."/>
            <person name="van Eijk R."/>
            <person name="Schleper C."/>
            <person name="Guy L."/>
            <person name="Ettema T.J."/>
        </authorList>
    </citation>
    <scope>NUCLEOTIDE SEQUENCE</scope>
</reference>
<dbReference type="GO" id="GO:0003677">
    <property type="term" value="F:DNA binding"/>
    <property type="evidence" value="ECO:0007669"/>
    <property type="project" value="UniProtKB-KW"/>
</dbReference>
<dbReference type="Gene3D" id="1.10.10.10">
    <property type="entry name" value="Winged helix-like DNA-binding domain superfamily/Winged helix DNA-binding domain"/>
    <property type="match status" value="1"/>
</dbReference>
<dbReference type="SMART" id="SM00895">
    <property type="entry name" value="FCD"/>
    <property type="match status" value="1"/>
</dbReference>
<dbReference type="GO" id="GO:0003700">
    <property type="term" value="F:DNA-binding transcription factor activity"/>
    <property type="evidence" value="ECO:0007669"/>
    <property type="project" value="InterPro"/>
</dbReference>
<dbReference type="Pfam" id="PF00392">
    <property type="entry name" value="GntR"/>
    <property type="match status" value="1"/>
</dbReference>
<dbReference type="Gene3D" id="1.20.120.530">
    <property type="entry name" value="GntR ligand-binding domain-like"/>
    <property type="match status" value="1"/>
</dbReference>
<name>A0A0F9V152_9ZZZZ</name>
<dbReference type="InterPro" id="IPR036390">
    <property type="entry name" value="WH_DNA-bd_sf"/>
</dbReference>
<dbReference type="InterPro" id="IPR036388">
    <property type="entry name" value="WH-like_DNA-bd_sf"/>
</dbReference>
<evidence type="ECO:0000256" key="1">
    <source>
        <dbReference type="ARBA" id="ARBA00023015"/>
    </source>
</evidence>
<dbReference type="InterPro" id="IPR000524">
    <property type="entry name" value="Tscrpt_reg_HTH_GntR"/>
</dbReference>
<dbReference type="CDD" id="cd07377">
    <property type="entry name" value="WHTH_GntR"/>
    <property type="match status" value="1"/>
</dbReference>
<dbReference type="SUPFAM" id="SSF46785">
    <property type="entry name" value="Winged helix' DNA-binding domain"/>
    <property type="match status" value="1"/>
</dbReference>
<sequence>MEPDLREPDSKEASAPRQNLAISAYRQLKHDIIRGRYAPEQKLLMSRLKEHYGASTGPLREALSQLVADRLVVAISQRGYRVAPMSLAELNDIYDARAQLEGLILRLAIERGDDDWEATVLATAHRLSKVTNINTPDDLLDIWDQRHKAFHTAIASGCNSPHLLQMRNTLFDQVERYRHLWLQETVMSPQALELKRQEHAALVDVILARDTAEADTLMRDHLMTPVPIITRVLKARGIH</sequence>
<dbReference type="InterPro" id="IPR011711">
    <property type="entry name" value="GntR_C"/>
</dbReference>
<accession>A0A0F9V152</accession>
<evidence type="ECO:0000313" key="5">
    <source>
        <dbReference type="EMBL" id="KKN97704.1"/>
    </source>
</evidence>
<protein>
    <recommendedName>
        <fullName evidence="4">HTH gntR-type domain-containing protein</fullName>
    </recommendedName>
</protein>
<dbReference type="PANTHER" id="PTHR43537">
    <property type="entry name" value="TRANSCRIPTIONAL REGULATOR, GNTR FAMILY"/>
    <property type="match status" value="1"/>
</dbReference>
<keyword evidence="1" id="KW-0805">Transcription regulation</keyword>
<evidence type="ECO:0000259" key="4">
    <source>
        <dbReference type="PROSITE" id="PS50949"/>
    </source>
</evidence>
<dbReference type="SUPFAM" id="SSF48008">
    <property type="entry name" value="GntR ligand-binding domain-like"/>
    <property type="match status" value="1"/>
</dbReference>
<keyword evidence="3" id="KW-0804">Transcription</keyword>
<evidence type="ECO:0000256" key="2">
    <source>
        <dbReference type="ARBA" id="ARBA00023125"/>
    </source>
</evidence>
<dbReference type="PROSITE" id="PS50949">
    <property type="entry name" value="HTH_GNTR"/>
    <property type="match status" value="1"/>
</dbReference>
<keyword evidence="2" id="KW-0238">DNA-binding</keyword>
<dbReference type="SMART" id="SM00345">
    <property type="entry name" value="HTH_GNTR"/>
    <property type="match status" value="1"/>
</dbReference>
<dbReference type="EMBL" id="LAZR01000056">
    <property type="protein sequence ID" value="KKN97704.1"/>
    <property type="molecule type" value="Genomic_DNA"/>
</dbReference>
<dbReference type="InterPro" id="IPR008920">
    <property type="entry name" value="TF_FadR/GntR_C"/>
</dbReference>
<gene>
    <name evidence="5" type="ORF">LCGC14_0155180</name>
</gene>
<dbReference type="PANTHER" id="PTHR43537:SF20">
    <property type="entry name" value="HTH-TYPE TRANSCRIPTIONAL REPRESSOR GLAR"/>
    <property type="match status" value="1"/>
</dbReference>
<organism evidence="5">
    <name type="scientific">marine sediment metagenome</name>
    <dbReference type="NCBI Taxonomy" id="412755"/>
    <lineage>
        <taxon>unclassified sequences</taxon>
        <taxon>metagenomes</taxon>
        <taxon>ecological metagenomes</taxon>
    </lineage>
</organism>
<comment type="caution">
    <text evidence="5">The sequence shown here is derived from an EMBL/GenBank/DDBJ whole genome shotgun (WGS) entry which is preliminary data.</text>
</comment>
<proteinExistence type="predicted"/>
<evidence type="ECO:0000256" key="3">
    <source>
        <dbReference type="ARBA" id="ARBA00023163"/>
    </source>
</evidence>